<dbReference type="InterPro" id="IPR042177">
    <property type="entry name" value="Cell/Rod_1"/>
</dbReference>
<dbReference type="InterPro" id="IPR007221">
    <property type="entry name" value="MreC"/>
</dbReference>
<dbReference type="EMBL" id="JBHTOP010000005">
    <property type="protein sequence ID" value="MFD1671121.1"/>
    <property type="molecule type" value="Genomic_DNA"/>
</dbReference>
<evidence type="ECO:0000256" key="3">
    <source>
        <dbReference type="ARBA" id="ARBA00022960"/>
    </source>
</evidence>
<evidence type="ECO:0000256" key="2">
    <source>
        <dbReference type="ARBA" id="ARBA00013855"/>
    </source>
</evidence>
<reference evidence="9" key="1">
    <citation type="journal article" date="2019" name="Int. J. Syst. Evol. Microbiol.">
        <title>The Global Catalogue of Microorganisms (GCM) 10K type strain sequencing project: providing services to taxonomists for standard genome sequencing and annotation.</title>
        <authorList>
            <consortium name="The Broad Institute Genomics Platform"/>
            <consortium name="The Broad Institute Genome Sequencing Center for Infectious Disease"/>
            <person name="Wu L."/>
            <person name="Ma J."/>
        </authorList>
    </citation>
    <scope>NUCLEOTIDE SEQUENCE [LARGE SCALE GENOMIC DNA]</scope>
    <source>
        <strain evidence="9">CCM 8896</strain>
    </source>
</reference>
<organism evidence="8 9">
    <name type="scientific">Agrilactobacillus yilanensis</name>
    <dbReference type="NCBI Taxonomy" id="2485997"/>
    <lineage>
        <taxon>Bacteria</taxon>
        <taxon>Bacillati</taxon>
        <taxon>Bacillota</taxon>
        <taxon>Bacilli</taxon>
        <taxon>Lactobacillales</taxon>
        <taxon>Lactobacillaceae</taxon>
        <taxon>Agrilactobacillus</taxon>
    </lineage>
</organism>
<name>A0ABW4J644_9LACO</name>
<gene>
    <name evidence="8" type="primary">mreC</name>
    <name evidence="8" type="ORF">ACFQ5M_03305</name>
</gene>
<dbReference type="PANTHER" id="PTHR34138:SF1">
    <property type="entry name" value="CELL SHAPE-DETERMINING PROTEIN MREC"/>
    <property type="match status" value="1"/>
</dbReference>
<dbReference type="Proteomes" id="UP001597267">
    <property type="component" value="Unassembled WGS sequence"/>
</dbReference>
<sequence length="286" mass="30993">MPKFFSNKKLIILLITIVAMIGLIAVSINVKDRRNTPPVIQQIGNDAAGFASQVVAAPINSLHTGFTAMVNLVNTYQDNEQLKKQLDELDQVKETNATLKRENKDLKQQLKLNSTLTNYKKITAAVITRSPASWQNQVVINKGQVNGIVKNMPVMTGSGLLGRIVEVNKTNSKVELISTSNKNTNSFAIEVKTASGTYVNGIISGYNADKKELIISQLSSTDDIKKGNVVSTSGLGGLTPRGLYVGKVANIRKDNYGLTNSVYVKPAANINDFTVVTVINRSVEGN</sequence>
<keyword evidence="3 5" id="KW-0133">Cell shape</keyword>
<dbReference type="InterPro" id="IPR055342">
    <property type="entry name" value="MreC_beta-barrel_core"/>
</dbReference>
<evidence type="ECO:0000259" key="7">
    <source>
        <dbReference type="Pfam" id="PF04085"/>
    </source>
</evidence>
<dbReference type="Gene3D" id="2.40.10.350">
    <property type="entry name" value="Rod shape-determining protein MreC, domain 2"/>
    <property type="match status" value="1"/>
</dbReference>
<dbReference type="InterPro" id="IPR042175">
    <property type="entry name" value="Cell/Rod_MreC_2"/>
</dbReference>
<dbReference type="PIRSF" id="PIRSF038471">
    <property type="entry name" value="MreC"/>
    <property type="match status" value="1"/>
</dbReference>
<evidence type="ECO:0000256" key="4">
    <source>
        <dbReference type="ARBA" id="ARBA00032089"/>
    </source>
</evidence>
<evidence type="ECO:0000256" key="5">
    <source>
        <dbReference type="PIRNR" id="PIRNR038471"/>
    </source>
</evidence>
<feature type="domain" description="Rod shape-determining protein MreC beta-barrel core" evidence="7">
    <location>
        <begin position="126"/>
        <end position="279"/>
    </location>
</feature>
<feature type="coiled-coil region" evidence="6">
    <location>
        <begin position="72"/>
        <end position="109"/>
    </location>
</feature>
<dbReference type="RefSeq" id="WP_125714264.1">
    <property type="nucleotide sequence ID" value="NZ_JBHTOP010000005.1"/>
</dbReference>
<dbReference type="Gene3D" id="2.40.10.340">
    <property type="entry name" value="Rod shape-determining protein MreC, domain 1"/>
    <property type="match status" value="1"/>
</dbReference>
<dbReference type="Pfam" id="PF04085">
    <property type="entry name" value="MreC"/>
    <property type="match status" value="1"/>
</dbReference>
<comment type="function">
    <text evidence="5">Involved in formation and maintenance of cell shape.</text>
</comment>
<dbReference type="PANTHER" id="PTHR34138">
    <property type="entry name" value="CELL SHAPE-DETERMINING PROTEIN MREC"/>
    <property type="match status" value="1"/>
</dbReference>
<evidence type="ECO:0000313" key="8">
    <source>
        <dbReference type="EMBL" id="MFD1671121.1"/>
    </source>
</evidence>
<comment type="caution">
    <text evidence="8">The sequence shown here is derived from an EMBL/GenBank/DDBJ whole genome shotgun (WGS) entry which is preliminary data.</text>
</comment>
<accession>A0ABW4J644</accession>
<comment type="similarity">
    <text evidence="1 5">Belongs to the MreC family.</text>
</comment>
<evidence type="ECO:0000256" key="6">
    <source>
        <dbReference type="SAM" id="Coils"/>
    </source>
</evidence>
<evidence type="ECO:0000313" key="9">
    <source>
        <dbReference type="Proteomes" id="UP001597267"/>
    </source>
</evidence>
<keyword evidence="6" id="KW-0175">Coiled coil</keyword>
<dbReference type="NCBIfam" id="TIGR00219">
    <property type="entry name" value="mreC"/>
    <property type="match status" value="1"/>
</dbReference>
<proteinExistence type="inferred from homology"/>
<evidence type="ECO:0000256" key="1">
    <source>
        <dbReference type="ARBA" id="ARBA00009369"/>
    </source>
</evidence>
<keyword evidence="9" id="KW-1185">Reference proteome</keyword>
<protein>
    <recommendedName>
        <fullName evidence="2 5">Cell shape-determining protein MreC</fullName>
    </recommendedName>
    <alternativeName>
        <fullName evidence="4 5">Cell shape protein MreC</fullName>
    </alternativeName>
</protein>